<keyword evidence="4" id="KW-1185">Reference proteome</keyword>
<accession>A0ABR3IG90</accession>
<dbReference type="PANTHER" id="PTHR43157">
    <property type="entry name" value="PHOSPHATIDYLINOSITOL-GLYCAN BIOSYNTHESIS CLASS F PROTEIN-RELATED"/>
    <property type="match status" value="1"/>
</dbReference>
<dbReference type="PRINTS" id="PR00081">
    <property type="entry name" value="GDHRDH"/>
</dbReference>
<protein>
    <submittedName>
        <fullName evidence="3">Uncharacterized protein</fullName>
    </submittedName>
</protein>
<evidence type="ECO:0000256" key="1">
    <source>
        <dbReference type="ARBA" id="ARBA00023002"/>
    </source>
</evidence>
<organism evidence="3 4">
    <name type="scientific">Loxostege sticticalis</name>
    <name type="common">Beet webworm moth</name>
    <dbReference type="NCBI Taxonomy" id="481309"/>
    <lineage>
        <taxon>Eukaryota</taxon>
        <taxon>Metazoa</taxon>
        <taxon>Ecdysozoa</taxon>
        <taxon>Arthropoda</taxon>
        <taxon>Hexapoda</taxon>
        <taxon>Insecta</taxon>
        <taxon>Pterygota</taxon>
        <taxon>Neoptera</taxon>
        <taxon>Endopterygota</taxon>
        <taxon>Lepidoptera</taxon>
        <taxon>Glossata</taxon>
        <taxon>Ditrysia</taxon>
        <taxon>Pyraloidea</taxon>
        <taxon>Crambidae</taxon>
        <taxon>Pyraustinae</taxon>
        <taxon>Loxostege</taxon>
    </lineage>
</organism>
<dbReference type="Gene3D" id="3.40.50.720">
    <property type="entry name" value="NAD(P)-binding Rossmann-like Domain"/>
    <property type="match status" value="1"/>
</dbReference>
<evidence type="ECO:0000256" key="2">
    <source>
        <dbReference type="SAM" id="SignalP"/>
    </source>
</evidence>
<dbReference type="SUPFAM" id="SSF51735">
    <property type="entry name" value="NAD(P)-binding Rossmann-fold domains"/>
    <property type="match status" value="1"/>
</dbReference>
<dbReference type="InterPro" id="IPR036291">
    <property type="entry name" value="NAD(P)-bd_dom_sf"/>
</dbReference>
<dbReference type="PANTHER" id="PTHR43157:SF31">
    <property type="entry name" value="PHOSPHATIDYLINOSITOL-GLYCAN BIOSYNTHESIS CLASS F PROTEIN"/>
    <property type="match status" value="1"/>
</dbReference>
<dbReference type="InterPro" id="IPR002347">
    <property type="entry name" value="SDR_fam"/>
</dbReference>
<dbReference type="EMBL" id="JBEUOH010000003">
    <property type="protein sequence ID" value="KAL0895269.1"/>
    <property type="molecule type" value="Genomic_DNA"/>
</dbReference>
<comment type="caution">
    <text evidence="3">The sequence shown here is derived from an EMBL/GenBank/DDBJ whole genome shotgun (WGS) entry which is preliminary data.</text>
</comment>
<name>A0ABR3IG90_LOXSC</name>
<proteinExistence type="predicted"/>
<evidence type="ECO:0000313" key="3">
    <source>
        <dbReference type="EMBL" id="KAL0895269.1"/>
    </source>
</evidence>
<dbReference type="Pfam" id="PF00106">
    <property type="entry name" value="adh_short"/>
    <property type="match status" value="1"/>
</dbReference>
<feature type="signal peptide" evidence="2">
    <location>
        <begin position="1"/>
        <end position="26"/>
    </location>
</feature>
<gene>
    <name evidence="3" type="ORF">ABMA27_011418</name>
</gene>
<dbReference type="Proteomes" id="UP001549920">
    <property type="component" value="Unassembled WGS sequence"/>
</dbReference>
<keyword evidence="1" id="KW-0560">Oxidoreductase</keyword>
<dbReference type="CDD" id="cd05327">
    <property type="entry name" value="retinol-DH_like_SDR_c_like"/>
    <property type="match status" value="1"/>
</dbReference>
<feature type="chain" id="PRO_5045833577" evidence="2">
    <location>
        <begin position="27"/>
        <end position="319"/>
    </location>
</feature>
<reference evidence="3 4" key="1">
    <citation type="submission" date="2024-06" db="EMBL/GenBank/DDBJ databases">
        <title>A chromosome-level genome assembly of beet webworm, Loxostege sticticalis.</title>
        <authorList>
            <person name="Zhang Y."/>
        </authorList>
    </citation>
    <scope>NUCLEOTIDE SEQUENCE [LARGE SCALE GENOMIC DNA]</scope>
    <source>
        <strain evidence="3">AQ026</strain>
        <tissue evidence="3">Whole body</tissue>
    </source>
</reference>
<keyword evidence="2" id="KW-0732">Signal</keyword>
<sequence>MYSTITRVYLFLKLTMIIIFETLTQGKARCKCKTKLDGKVALITGGNTGIGLETARDLARRGATVIIASRNVEKSETAVQDIIKTTGNTNVHFKSLNLLKFSSIQQFAHEFDKEYHRLDILVNNSGAILDKQDFSEDGIERVIQINYVGPFLLTELLMHKLIASKPSRIVIVSSKAHELHEADPNDIAGLTPLKFWTRFSNSKLYNILWARALAKRLPEGVTANALHPGIVKTEIFDGMSEWVRKVALWVISLFFKNAEEGAQTTIHACVAPELELVTGEYFEECRIQSANKMTRDEKLVDYVWENTMKLVKDRLPKPL</sequence>
<evidence type="ECO:0000313" key="4">
    <source>
        <dbReference type="Proteomes" id="UP001549920"/>
    </source>
</evidence>